<evidence type="ECO:0000256" key="7">
    <source>
        <dbReference type="PROSITE-ProRule" id="PRU10141"/>
    </source>
</evidence>
<dbReference type="PANTHER" id="PTHR43289:SF6">
    <property type="entry name" value="SERINE_THREONINE-PROTEIN KINASE NEKL-3"/>
    <property type="match status" value="1"/>
</dbReference>
<dbReference type="Proteomes" id="UP001494902">
    <property type="component" value="Unassembled WGS sequence"/>
</dbReference>
<dbReference type="PROSITE" id="PS50011">
    <property type="entry name" value="PROTEIN_KINASE_DOM"/>
    <property type="match status" value="1"/>
</dbReference>
<dbReference type="Pfam" id="PF00069">
    <property type="entry name" value="Pkinase"/>
    <property type="match status" value="1"/>
</dbReference>
<dbReference type="Gene3D" id="3.30.200.20">
    <property type="entry name" value="Phosphorylase Kinase, domain 1"/>
    <property type="match status" value="1"/>
</dbReference>
<protein>
    <recommendedName>
        <fullName evidence="1">non-specific serine/threonine protein kinase</fullName>
        <ecNumber evidence="1">2.7.11.1</ecNumber>
    </recommendedName>
</protein>
<keyword evidence="9" id="KW-0472">Membrane</keyword>
<keyword evidence="12" id="KW-1185">Reference proteome</keyword>
<dbReference type="PANTHER" id="PTHR43289">
    <property type="entry name" value="MITOGEN-ACTIVATED PROTEIN KINASE KINASE KINASE 20-RELATED"/>
    <property type="match status" value="1"/>
</dbReference>
<keyword evidence="9" id="KW-0812">Transmembrane</keyword>
<feature type="domain" description="Protein kinase" evidence="10">
    <location>
        <begin position="7"/>
        <end position="273"/>
    </location>
</feature>
<dbReference type="InterPro" id="IPR011009">
    <property type="entry name" value="Kinase-like_dom_sf"/>
</dbReference>
<evidence type="ECO:0000256" key="9">
    <source>
        <dbReference type="SAM" id="Phobius"/>
    </source>
</evidence>
<dbReference type="SMART" id="SM00220">
    <property type="entry name" value="S_TKc"/>
    <property type="match status" value="1"/>
</dbReference>
<evidence type="ECO:0000256" key="4">
    <source>
        <dbReference type="ARBA" id="ARBA00022741"/>
    </source>
</evidence>
<keyword evidence="2" id="KW-0723">Serine/threonine-protein kinase</keyword>
<dbReference type="PROSITE" id="PS00107">
    <property type="entry name" value="PROTEIN_KINASE_ATP"/>
    <property type="match status" value="1"/>
</dbReference>
<dbReference type="CDD" id="cd14014">
    <property type="entry name" value="STKc_PknB_like"/>
    <property type="match status" value="1"/>
</dbReference>
<feature type="transmembrane region" description="Helical" evidence="9">
    <location>
        <begin position="309"/>
        <end position="330"/>
    </location>
</feature>
<dbReference type="InterPro" id="IPR017441">
    <property type="entry name" value="Protein_kinase_ATP_BS"/>
</dbReference>
<evidence type="ECO:0000256" key="5">
    <source>
        <dbReference type="ARBA" id="ARBA00022777"/>
    </source>
</evidence>
<dbReference type="EC" id="2.7.11.1" evidence="1"/>
<comment type="caution">
    <text evidence="11">The sequence shown here is derived from an EMBL/GenBank/DDBJ whole genome shotgun (WGS) entry which is preliminary data.</text>
</comment>
<evidence type="ECO:0000259" key="10">
    <source>
        <dbReference type="PROSITE" id="PS50011"/>
    </source>
</evidence>
<name>A0ABV1K9W7_9PSEU</name>
<gene>
    <name evidence="11" type="ORF">WIS52_10770</name>
</gene>
<keyword evidence="4 7" id="KW-0547">Nucleotide-binding</keyword>
<evidence type="ECO:0000256" key="8">
    <source>
        <dbReference type="SAM" id="MobiDB-lite"/>
    </source>
</evidence>
<dbReference type="EMBL" id="JBEDNQ010000004">
    <property type="protein sequence ID" value="MEQ3550956.1"/>
    <property type="molecule type" value="Genomic_DNA"/>
</dbReference>
<evidence type="ECO:0000313" key="11">
    <source>
        <dbReference type="EMBL" id="MEQ3550956.1"/>
    </source>
</evidence>
<dbReference type="PROSITE" id="PS00108">
    <property type="entry name" value="PROTEIN_KINASE_ST"/>
    <property type="match status" value="1"/>
</dbReference>
<dbReference type="InterPro" id="IPR008271">
    <property type="entry name" value="Ser/Thr_kinase_AS"/>
</dbReference>
<dbReference type="GO" id="GO:0004674">
    <property type="term" value="F:protein serine/threonine kinase activity"/>
    <property type="evidence" value="ECO:0007669"/>
    <property type="project" value="UniProtKB-EC"/>
</dbReference>
<proteinExistence type="predicted"/>
<sequence length="493" mass="52125">METFGRYRIEALLGRGGMGEVHRAHDPRNDRTVALKRLRADLPDSGGFRDRFRRESRIAARLSSPHVIPIHDAGEIDGRLYIDMRLVDGRDLAEILRSDGPLEPSRVAAVVAQIADALHAAHTEGLIHRDVKPSNVLVLEREGAPDFVYLVDFGIARAAEAAAHSRLTSTGVVVGTLAYMSPETFTGGEVDRRTDVYALACLAHELLTGRLPFDAEGPALMFAHLSTPPPRASGIRPELPTAVDDVLVRGMAKEPGDRFDTAPALAGALAEALTSAATGPRGRSADAPTITERAGPGPVPVPRRPRRRWVAALAVPVLLLAGVAAAFTWVPGLVTGAGGGSLVLPVETDDGTGDTYELAARDTLRGIFPLAGDVGCRPSGSPSGRTAPVAGLACPWNGDTLFYEAWPTVDDAQALLAGVAARPGAVEGRWTVRGSAREQGGYALAPDRGRYVLAAVYDDRRFSTVVVADTEEAARRTLSFSASRGVTSASVPD</sequence>
<dbReference type="RefSeq" id="WP_349298035.1">
    <property type="nucleotide sequence ID" value="NZ_JBEDNQ010000004.1"/>
</dbReference>
<evidence type="ECO:0000256" key="6">
    <source>
        <dbReference type="ARBA" id="ARBA00022840"/>
    </source>
</evidence>
<keyword evidence="9" id="KW-1133">Transmembrane helix</keyword>
<keyword evidence="6 7" id="KW-0067">ATP-binding</keyword>
<evidence type="ECO:0000313" key="12">
    <source>
        <dbReference type="Proteomes" id="UP001494902"/>
    </source>
</evidence>
<keyword evidence="5 11" id="KW-0418">Kinase</keyword>
<evidence type="ECO:0000256" key="1">
    <source>
        <dbReference type="ARBA" id="ARBA00012513"/>
    </source>
</evidence>
<accession>A0ABV1K9W7</accession>
<dbReference type="InterPro" id="IPR000719">
    <property type="entry name" value="Prot_kinase_dom"/>
</dbReference>
<dbReference type="SUPFAM" id="SSF56112">
    <property type="entry name" value="Protein kinase-like (PK-like)"/>
    <property type="match status" value="1"/>
</dbReference>
<keyword evidence="3 11" id="KW-0808">Transferase</keyword>
<evidence type="ECO:0000256" key="2">
    <source>
        <dbReference type="ARBA" id="ARBA00022527"/>
    </source>
</evidence>
<dbReference type="Gene3D" id="1.10.510.10">
    <property type="entry name" value="Transferase(Phosphotransferase) domain 1"/>
    <property type="match status" value="1"/>
</dbReference>
<evidence type="ECO:0000256" key="3">
    <source>
        <dbReference type="ARBA" id="ARBA00022679"/>
    </source>
</evidence>
<reference evidence="11 12" key="1">
    <citation type="submission" date="2024-03" db="EMBL/GenBank/DDBJ databases">
        <title>Draft genome sequence of Pseudonocardia nematodicida JCM 31783.</title>
        <authorList>
            <person name="Butdee W."/>
            <person name="Duangmal K."/>
        </authorList>
    </citation>
    <scope>NUCLEOTIDE SEQUENCE [LARGE SCALE GENOMIC DNA]</scope>
    <source>
        <strain evidence="11 12">JCM 31783</strain>
    </source>
</reference>
<feature type="region of interest" description="Disordered" evidence="8">
    <location>
        <begin position="275"/>
        <end position="302"/>
    </location>
</feature>
<feature type="binding site" evidence="7">
    <location>
        <position position="36"/>
    </location>
    <ligand>
        <name>ATP</name>
        <dbReference type="ChEBI" id="CHEBI:30616"/>
    </ligand>
</feature>
<organism evidence="11 12">
    <name type="scientific">Pseudonocardia nematodicida</name>
    <dbReference type="NCBI Taxonomy" id="1206997"/>
    <lineage>
        <taxon>Bacteria</taxon>
        <taxon>Bacillati</taxon>
        <taxon>Actinomycetota</taxon>
        <taxon>Actinomycetes</taxon>
        <taxon>Pseudonocardiales</taxon>
        <taxon>Pseudonocardiaceae</taxon>
        <taxon>Pseudonocardia</taxon>
    </lineage>
</organism>